<evidence type="ECO:0000313" key="4">
    <source>
        <dbReference type="Proteomes" id="UP000283587"/>
    </source>
</evidence>
<gene>
    <name evidence="3" type="ORF">D3P05_13645</name>
</gene>
<dbReference type="RefSeq" id="WP_119898710.1">
    <property type="nucleotide sequence ID" value="NZ_QNRC01000035.1"/>
</dbReference>
<organism evidence="3 4">
    <name type="scientific">Paracoccus siganidrum</name>
    <dbReference type="NCBI Taxonomy" id="1276757"/>
    <lineage>
        <taxon>Bacteria</taxon>
        <taxon>Pseudomonadati</taxon>
        <taxon>Pseudomonadota</taxon>
        <taxon>Alphaproteobacteria</taxon>
        <taxon>Rhodobacterales</taxon>
        <taxon>Paracoccaceae</taxon>
        <taxon>Paracoccus</taxon>
    </lineage>
</organism>
<proteinExistence type="predicted"/>
<keyword evidence="1" id="KW-0812">Transmembrane</keyword>
<keyword evidence="1" id="KW-0472">Membrane</keyword>
<keyword evidence="1" id="KW-1133">Transmembrane helix</keyword>
<comment type="caution">
    <text evidence="3">The sequence shown here is derived from an EMBL/GenBank/DDBJ whole genome shotgun (WGS) entry which is preliminary data.</text>
</comment>
<dbReference type="Proteomes" id="UP000283587">
    <property type="component" value="Unassembled WGS sequence"/>
</dbReference>
<protein>
    <recommendedName>
        <fullName evidence="2">Putative zinc-finger domain-containing protein</fullName>
    </recommendedName>
</protein>
<dbReference type="Pfam" id="PF13490">
    <property type="entry name" value="zf-HC2"/>
    <property type="match status" value="1"/>
</dbReference>
<evidence type="ECO:0000313" key="3">
    <source>
        <dbReference type="EMBL" id="RJL10710.1"/>
    </source>
</evidence>
<keyword evidence="4" id="KW-1185">Reference proteome</keyword>
<reference evidence="4" key="1">
    <citation type="submission" date="2018-09" db="EMBL/GenBank/DDBJ databases">
        <title>Paracoccus onubensis nov. sp. a moderate halophilic bacterium isolated from Gruta de las Maravillas (Aracena, Spain).</title>
        <authorList>
            <person name="Jurado V."/>
            <person name="Gutierrez-Patricio S."/>
            <person name="Gonzalez-Pimentel J.L."/>
            <person name="Miller A.Z."/>
            <person name="Laiz L."/>
            <person name="Saiz-Jimenez C."/>
        </authorList>
    </citation>
    <scope>NUCLEOTIDE SEQUENCE [LARGE SCALE GENOMIC DNA]</scope>
    <source>
        <strain evidence="4">DSM 26381</strain>
    </source>
</reference>
<sequence length="252" mass="26035">MSRETVMDKETLAAFADGELSPEEAARVVMHLADHPQDQAYVDDLMAANAALVRAFAGPVNEPVPARFQQLLTPEAAPQPGATVVPFRARLRRRAPVLAGLGGALAAAFVGALVLMQPDAADPTLTAGPVAPGSALHGVLAGQPSGQPVAYGAGELTVLASMPAESGFCREVELLDRAARRMQVALACHDGAGWSVDVAMSETLSPGAEGQDFLPASGAEGVLLDRWLERRGAGLALTAEEEAAAIAEGWAR</sequence>
<name>A0A419A5F9_9RHOB</name>
<dbReference type="InterPro" id="IPR027383">
    <property type="entry name" value="Znf_put"/>
</dbReference>
<dbReference type="EMBL" id="QZEW01000057">
    <property type="protein sequence ID" value="RJL10710.1"/>
    <property type="molecule type" value="Genomic_DNA"/>
</dbReference>
<accession>A0A419A5F9</accession>
<dbReference type="InterPro" id="IPR041916">
    <property type="entry name" value="Anti_sigma_zinc_sf"/>
</dbReference>
<evidence type="ECO:0000256" key="1">
    <source>
        <dbReference type="SAM" id="Phobius"/>
    </source>
</evidence>
<feature type="transmembrane region" description="Helical" evidence="1">
    <location>
        <begin position="97"/>
        <end position="116"/>
    </location>
</feature>
<dbReference type="OrthoDB" id="7743910at2"/>
<evidence type="ECO:0000259" key="2">
    <source>
        <dbReference type="Pfam" id="PF13490"/>
    </source>
</evidence>
<feature type="domain" description="Putative zinc-finger" evidence="2">
    <location>
        <begin position="12"/>
        <end position="33"/>
    </location>
</feature>
<dbReference type="Gene3D" id="1.10.10.1320">
    <property type="entry name" value="Anti-sigma factor, zinc-finger domain"/>
    <property type="match status" value="1"/>
</dbReference>
<dbReference type="AlphaFoldDB" id="A0A419A5F9"/>